<dbReference type="EMBL" id="QFYQ01000001">
    <property type="protein sequence ID" value="RAK54395.1"/>
    <property type="molecule type" value="Genomic_DNA"/>
</dbReference>
<feature type="compositionally biased region" description="Basic and acidic residues" evidence="1">
    <location>
        <begin position="28"/>
        <end position="45"/>
    </location>
</feature>
<dbReference type="SUPFAM" id="SSF53474">
    <property type="entry name" value="alpha/beta-Hydrolases"/>
    <property type="match status" value="1"/>
</dbReference>
<keyword evidence="3" id="KW-1185">Reference proteome</keyword>
<gene>
    <name evidence="2" type="ORF">DJ017_07605</name>
</gene>
<feature type="region of interest" description="Disordered" evidence="1">
    <location>
        <begin position="1"/>
        <end position="46"/>
    </location>
</feature>
<evidence type="ECO:0000256" key="1">
    <source>
        <dbReference type="SAM" id="MobiDB-lite"/>
    </source>
</evidence>
<accession>A0A328AIX8</accession>
<dbReference type="Pfam" id="PF00450">
    <property type="entry name" value="Peptidase_S10"/>
    <property type="match status" value="1"/>
</dbReference>
<dbReference type="GO" id="GO:0006508">
    <property type="term" value="P:proteolysis"/>
    <property type="evidence" value="ECO:0007669"/>
    <property type="project" value="InterPro"/>
</dbReference>
<dbReference type="Proteomes" id="UP000249254">
    <property type="component" value="Unassembled WGS sequence"/>
</dbReference>
<dbReference type="OrthoDB" id="9770107at2"/>
<evidence type="ECO:0000313" key="2">
    <source>
        <dbReference type="EMBL" id="RAK54395.1"/>
    </source>
</evidence>
<dbReference type="AlphaFoldDB" id="A0A328AIX8"/>
<reference evidence="3" key="1">
    <citation type="submission" date="2018-05" db="EMBL/GenBank/DDBJ databases">
        <authorList>
            <person name="Li X."/>
        </authorList>
    </citation>
    <scope>NUCLEOTIDE SEQUENCE [LARGE SCALE GENOMIC DNA]</scope>
    <source>
        <strain evidence="3">LX32</strain>
    </source>
</reference>
<sequence>MTQERPASAAVSRRDQPDEPLQQSGPVVERRSSRGAEASERRIADTDVATAPVAEVARVTRHSVSVGGKSVAYTATAGTLTIRDDDGKPIASMFYVAYTADGMKGAAPRPVTFFYNGGPGSASMWLHMGSFAPVRVKTPNAQYVGPAPFPLGPNPDSLIDKTDMVFLDAIGAGYSRPLGDTKGEKFWGVDEDIDAFARGITRYVTVNHRWNSPKFLFGESYGTTRSAGLVYALQQQGMQFNGVFLLSSILNYGIRDAGFDQIYVTYLPSYAATAAYHHKIPQPANLDGFLQEVRAWARGPYQAALAKGHDISDAELDATARQMSAYTGISVDYLKRVNLRLDLSRFRKELLRDQRRTLGRYDSRYTGFDADAAGEGPEYDPSDVAVSGAFIGAVHDYLERDLGYQTNMTYRPSGQGINMGWNWKHKAPGARFASSVADTAQDLGAAIRQNPHLHVYSLNGVYDMATPFFGTEYDLSHMWLEPSLRGNVRFAYYPSGHMVYLNPDAFRAMRADVARMIDEATR</sequence>
<evidence type="ECO:0000313" key="3">
    <source>
        <dbReference type="Proteomes" id="UP000249254"/>
    </source>
</evidence>
<dbReference type="Gene3D" id="3.40.50.1820">
    <property type="entry name" value="alpha/beta hydrolase"/>
    <property type="match status" value="1"/>
</dbReference>
<comment type="caution">
    <text evidence="2">The sequence shown here is derived from an EMBL/GenBank/DDBJ whole genome shotgun (WGS) entry which is preliminary data.</text>
</comment>
<organism evidence="2 3">
    <name type="scientific">Phenylobacterium soli</name>
    <dbReference type="NCBI Taxonomy" id="2170551"/>
    <lineage>
        <taxon>Bacteria</taxon>
        <taxon>Pseudomonadati</taxon>
        <taxon>Pseudomonadota</taxon>
        <taxon>Alphaproteobacteria</taxon>
        <taxon>Caulobacterales</taxon>
        <taxon>Caulobacteraceae</taxon>
        <taxon>Phenylobacterium</taxon>
    </lineage>
</organism>
<dbReference type="GO" id="GO:0004185">
    <property type="term" value="F:serine-type carboxypeptidase activity"/>
    <property type="evidence" value="ECO:0007669"/>
    <property type="project" value="InterPro"/>
</dbReference>
<proteinExistence type="predicted"/>
<dbReference type="InterPro" id="IPR001563">
    <property type="entry name" value="Peptidase_S10"/>
</dbReference>
<protein>
    <submittedName>
        <fullName evidence="2">Peptidase S10</fullName>
    </submittedName>
</protein>
<name>A0A328AIX8_9CAUL</name>
<dbReference type="InterPro" id="IPR029058">
    <property type="entry name" value="AB_hydrolase_fold"/>
</dbReference>